<feature type="transmembrane region" description="Helical" evidence="1">
    <location>
        <begin position="104"/>
        <end position="123"/>
    </location>
</feature>
<feature type="transmembrane region" description="Helical" evidence="1">
    <location>
        <begin position="200"/>
        <end position="220"/>
    </location>
</feature>
<reference evidence="2" key="1">
    <citation type="submission" date="2018-06" db="EMBL/GenBank/DDBJ databases">
        <authorList>
            <person name="Zhirakovskaya E."/>
        </authorList>
    </citation>
    <scope>NUCLEOTIDE SEQUENCE</scope>
</reference>
<proteinExistence type="predicted"/>
<evidence type="ECO:0008006" key="3">
    <source>
        <dbReference type="Google" id="ProtNLM"/>
    </source>
</evidence>
<name>A0A3B0VXT4_9ZZZZ</name>
<accession>A0A3B0VXT4</accession>
<evidence type="ECO:0000256" key="1">
    <source>
        <dbReference type="SAM" id="Phobius"/>
    </source>
</evidence>
<sequence length="298" mass="33091">MLGIATYSMKGPMQALIAVSLFSALSVWIAPFGLLVGGIITLVTLRVSVTEGFKTLAWGALVNIVLTLVVTGAYWPSMLAVMEYMLPVWVMSVILRQTNSLATALQFAMLVAGLGLIGFYLMIPNPSDWWLAQFNSVIAPVLEASGVDYQPEMIAKMMSVITMLLAVFAVILWFSILTIGRWWQSELYHPGQFKIDFYQLRLPKSTAYVAIVLAILGLALGESNGLISDLTAIVIVGLMFQGIAIAHHTNAIKKMHKAWLFGLYILLFIFPQTMLILATIGLIDTWIDFRNRWKKEEL</sequence>
<keyword evidence="1" id="KW-0472">Membrane</keyword>
<keyword evidence="1" id="KW-0812">Transmembrane</keyword>
<feature type="transmembrane region" description="Helical" evidence="1">
    <location>
        <begin position="55"/>
        <end position="75"/>
    </location>
</feature>
<gene>
    <name evidence="2" type="ORF">MNBD_GAMMA04-1217</name>
</gene>
<feature type="transmembrane region" description="Helical" evidence="1">
    <location>
        <begin position="226"/>
        <end position="246"/>
    </location>
</feature>
<feature type="transmembrane region" description="Helical" evidence="1">
    <location>
        <begin position="258"/>
        <end position="283"/>
    </location>
</feature>
<dbReference type="AlphaFoldDB" id="A0A3B0VXT4"/>
<protein>
    <recommendedName>
        <fullName evidence="3">DUF2232 domain-containing protein</fullName>
    </recommendedName>
</protein>
<dbReference type="Pfam" id="PF09991">
    <property type="entry name" value="DUF2232"/>
    <property type="match status" value="1"/>
</dbReference>
<keyword evidence="1" id="KW-1133">Transmembrane helix</keyword>
<organism evidence="2">
    <name type="scientific">hydrothermal vent metagenome</name>
    <dbReference type="NCBI Taxonomy" id="652676"/>
    <lineage>
        <taxon>unclassified sequences</taxon>
        <taxon>metagenomes</taxon>
        <taxon>ecological metagenomes</taxon>
    </lineage>
</organism>
<dbReference type="InterPro" id="IPR018710">
    <property type="entry name" value="DUF2232"/>
</dbReference>
<feature type="transmembrane region" description="Helical" evidence="1">
    <location>
        <begin position="157"/>
        <end position="179"/>
    </location>
</feature>
<feature type="transmembrane region" description="Helical" evidence="1">
    <location>
        <begin position="15"/>
        <end position="43"/>
    </location>
</feature>
<evidence type="ECO:0000313" key="2">
    <source>
        <dbReference type="EMBL" id="VAW48448.1"/>
    </source>
</evidence>
<dbReference type="EMBL" id="UOFB01000264">
    <property type="protein sequence ID" value="VAW48448.1"/>
    <property type="molecule type" value="Genomic_DNA"/>
</dbReference>